<evidence type="ECO:0000313" key="2">
    <source>
        <dbReference type="Proteomes" id="UP000625283"/>
    </source>
</evidence>
<dbReference type="RefSeq" id="WP_202102711.1">
    <property type="nucleotide sequence ID" value="NZ_JAERTY010000004.1"/>
</dbReference>
<gene>
    <name evidence="1" type="ORF">JKG61_09395</name>
</gene>
<accession>A0ABS1R2N2</accession>
<keyword evidence="2" id="KW-1185">Reference proteome</keyword>
<proteinExistence type="predicted"/>
<protein>
    <submittedName>
        <fullName evidence="1">Uncharacterized protein</fullName>
    </submittedName>
</protein>
<name>A0ABS1R2N2_9SPHI</name>
<comment type="caution">
    <text evidence="1">The sequence shown here is derived from an EMBL/GenBank/DDBJ whole genome shotgun (WGS) entry which is preliminary data.</text>
</comment>
<reference evidence="1 2" key="1">
    <citation type="submission" date="2021-01" db="EMBL/GenBank/DDBJ databases">
        <title>C459-1 draft genome sequence.</title>
        <authorList>
            <person name="Zhang X.-F."/>
        </authorList>
    </citation>
    <scope>NUCLEOTIDE SEQUENCE [LARGE SCALE GENOMIC DNA]</scope>
    <source>
        <strain evidence="2">C459-1</strain>
    </source>
</reference>
<dbReference type="EMBL" id="JAERTY010000004">
    <property type="protein sequence ID" value="MBL1408962.1"/>
    <property type="molecule type" value="Genomic_DNA"/>
</dbReference>
<dbReference type="Proteomes" id="UP000625283">
    <property type="component" value="Unassembled WGS sequence"/>
</dbReference>
<evidence type="ECO:0000313" key="1">
    <source>
        <dbReference type="EMBL" id="MBL1408962.1"/>
    </source>
</evidence>
<organism evidence="1 2">
    <name type="scientific">Sphingobacterium faecale</name>
    <dbReference type="NCBI Taxonomy" id="2803775"/>
    <lineage>
        <taxon>Bacteria</taxon>
        <taxon>Pseudomonadati</taxon>
        <taxon>Bacteroidota</taxon>
        <taxon>Sphingobacteriia</taxon>
        <taxon>Sphingobacteriales</taxon>
        <taxon>Sphingobacteriaceae</taxon>
        <taxon>Sphingobacterium</taxon>
    </lineage>
</organism>
<sequence length="166" mass="19112">MNMIIYYGLSLLFATSISLQSNVNQLRKNYLAASQEESICKQEIERIKDSSGESPIEMAYHGAYHMLWAQYLSAPLSKLNSFKKGKKLMDSALQKRYGDPEIHFLRLTIQQHAPGILKYNTNIQEDVDQITQHWESLPSAPLKKQIKDFLVSNQLLNEAQQKNLRI</sequence>